<evidence type="ECO:0000313" key="2">
    <source>
        <dbReference type="WBParaSite" id="nRc.2.0.1.t23242-RA"/>
    </source>
</evidence>
<protein>
    <submittedName>
        <fullName evidence="2">Uncharacterized protein</fullName>
    </submittedName>
</protein>
<reference evidence="2" key="1">
    <citation type="submission" date="2022-11" db="UniProtKB">
        <authorList>
            <consortium name="WormBaseParasite"/>
        </authorList>
    </citation>
    <scope>IDENTIFICATION</scope>
</reference>
<evidence type="ECO:0000313" key="1">
    <source>
        <dbReference type="Proteomes" id="UP000887565"/>
    </source>
</evidence>
<dbReference type="WBParaSite" id="nRc.2.0.1.t23242-RA">
    <property type="protein sequence ID" value="nRc.2.0.1.t23242-RA"/>
    <property type="gene ID" value="nRc.2.0.1.g23242"/>
</dbReference>
<dbReference type="AlphaFoldDB" id="A0A915JAR1"/>
<proteinExistence type="predicted"/>
<name>A0A915JAR1_ROMCU</name>
<keyword evidence="1" id="KW-1185">Reference proteome</keyword>
<accession>A0A915JAR1</accession>
<sequence length="183" mass="20791">MQISQWFTKYEVWCTYYTNTGLLSKSQILLCFIALARHCSWTGFSKWFICKLIDNGWSPIKGAIVLADSRQAWAERKLTPIQKPPNNMSESEERHSVLAQTPIMVIGHNEYRGLHHNGWQVTPILTSALMEKTSCPEEYDVAIGAQLGRFWVEHLMGHRSAIAVGAWGTSMQPVQMLPFPPTI</sequence>
<organism evidence="1 2">
    <name type="scientific">Romanomermis culicivorax</name>
    <name type="common">Nematode worm</name>
    <dbReference type="NCBI Taxonomy" id="13658"/>
    <lineage>
        <taxon>Eukaryota</taxon>
        <taxon>Metazoa</taxon>
        <taxon>Ecdysozoa</taxon>
        <taxon>Nematoda</taxon>
        <taxon>Enoplea</taxon>
        <taxon>Dorylaimia</taxon>
        <taxon>Mermithida</taxon>
        <taxon>Mermithoidea</taxon>
        <taxon>Mermithidae</taxon>
        <taxon>Romanomermis</taxon>
    </lineage>
</organism>
<dbReference type="Proteomes" id="UP000887565">
    <property type="component" value="Unplaced"/>
</dbReference>